<dbReference type="InterPro" id="IPR012341">
    <property type="entry name" value="6hp_glycosidase-like_sf"/>
</dbReference>
<keyword evidence="6" id="KW-0326">Glycosidase</keyword>
<dbReference type="Pfam" id="PF01270">
    <property type="entry name" value="Glyco_hydro_8"/>
    <property type="match status" value="1"/>
</dbReference>
<dbReference type="Proteomes" id="UP001518989">
    <property type="component" value="Unassembled WGS sequence"/>
</dbReference>
<dbReference type="SUPFAM" id="SSF48208">
    <property type="entry name" value="Six-hairpin glycosidases"/>
    <property type="match status" value="1"/>
</dbReference>
<feature type="signal peptide" evidence="8">
    <location>
        <begin position="1"/>
        <end position="30"/>
    </location>
</feature>
<dbReference type="RefSeq" id="WP_207419271.1">
    <property type="nucleotide sequence ID" value="NZ_CP061177.1"/>
</dbReference>
<dbReference type="EMBL" id="JACTNG010000012">
    <property type="protein sequence ID" value="MBO1081094.1"/>
    <property type="molecule type" value="Genomic_DNA"/>
</dbReference>
<evidence type="ECO:0000256" key="2">
    <source>
        <dbReference type="ARBA" id="ARBA00009209"/>
    </source>
</evidence>
<keyword evidence="10" id="KW-1185">Reference proteome</keyword>
<keyword evidence="8" id="KW-0732">Signal</keyword>
<evidence type="ECO:0000313" key="10">
    <source>
        <dbReference type="Proteomes" id="UP001518989"/>
    </source>
</evidence>
<dbReference type="EC" id="3.2.1.4" evidence="3"/>
<reference evidence="9 10" key="1">
    <citation type="submission" date="2020-09" db="EMBL/GenBank/DDBJ databases">
        <title>Roseomonas.</title>
        <authorList>
            <person name="Zhu W."/>
        </authorList>
    </citation>
    <scope>NUCLEOTIDE SEQUENCE [LARGE SCALE GENOMIC DNA]</scope>
    <source>
        <strain evidence="9 10">573</strain>
    </source>
</reference>
<organism evidence="9 10">
    <name type="scientific">Roseomonas haemaphysalidis</name>
    <dbReference type="NCBI Taxonomy" id="2768162"/>
    <lineage>
        <taxon>Bacteria</taxon>
        <taxon>Pseudomonadati</taxon>
        <taxon>Pseudomonadota</taxon>
        <taxon>Alphaproteobacteria</taxon>
        <taxon>Acetobacterales</taxon>
        <taxon>Roseomonadaceae</taxon>
        <taxon>Roseomonas</taxon>
    </lineage>
</organism>
<evidence type="ECO:0000256" key="3">
    <source>
        <dbReference type="ARBA" id="ARBA00012601"/>
    </source>
</evidence>
<evidence type="ECO:0000256" key="7">
    <source>
        <dbReference type="ARBA" id="ARBA00023326"/>
    </source>
</evidence>
<comment type="similarity">
    <text evidence="2">Belongs to the glycosyl hydrolase 8 (cellulase D) family.</text>
</comment>
<dbReference type="InterPro" id="IPR008928">
    <property type="entry name" value="6-hairpin_glycosidase_sf"/>
</dbReference>
<sequence>MSRSSPAMPGRRLLLAALALPALRPAPAMAAAGAAPPALQAAWAGFQARFVSGEGRVVDNGNGGISHSEGQGWAMLAAARCGDREGFERLWDWTQRHLRRPQDRLFAWRHRPGAPATAADRNNAADGDLFIAASLLLAGRRWPQPAFTEAGTATAEDVLRLLLRDVAGRTVLLPGLAGFEDAEAVTLNPSYYAFPAIRLLARAAPDPAWLRLAADGVALLRGARFGRWGLPPDWLRLRRADGVASLAPGWPPRFSYDAVRVPLYLGWAGLGEEPAVQAALAFWNDPGWGGRRPPAWADLATDAVAPFAADGGILALRQWAQRRRPMAAPPDDGEQYYVAMLKMLTLIAEADES</sequence>
<dbReference type="InterPro" id="IPR006311">
    <property type="entry name" value="TAT_signal"/>
</dbReference>
<accession>A0ABS3KUI5</accession>
<evidence type="ECO:0000256" key="8">
    <source>
        <dbReference type="SAM" id="SignalP"/>
    </source>
</evidence>
<evidence type="ECO:0000256" key="6">
    <source>
        <dbReference type="ARBA" id="ARBA00023295"/>
    </source>
</evidence>
<keyword evidence="7" id="KW-0624">Polysaccharide degradation</keyword>
<proteinExistence type="inferred from homology"/>
<feature type="chain" id="PRO_5045643354" description="cellulase" evidence="8">
    <location>
        <begin position="31"/>
        <end position="353"/>
    </location>
</feature>
<dbReference type="InterPro" id="IPR002037">
    <property type="entry name" value="Glyco_hydro_8"/>
</dbReference>
<keyword evidence="5" id="KW-0136">Cellulose degradation</keyword>
<evidence type="ECO:0000256" key="5">
    <source>
        <dbReference type="ARBA" id="ARBA00023001"/>
    </source>
</evidence>
<dbReference type="PRINTS" id="PR00735">
    <property type="entry name" value="GLHYDRLASE8"/>
</dbReference>
<dbReference type="PROSITE" id="PS51318">
    <property type="entry name" value="TAT"/>
    <property type="match status" value="1"/>
</dbReference>
<gene>
    <name evidence="9" type="ORF">IAI61_18810</name>
</gene>
<keyword evidence="7" id="KW-0119">Carbohydrate metabolism</keyword>
<keyword evidence="4 9" id="KW-0378">Hydrolase</keyword>
<dbReference type="Gene3D" id="1.50.10.10">
    <property type="match status" value="1"/>
</dbReference>
<dbReference type="GO" id="GO:0016787">
    <property type="term" value="F:hydrolase activity"/>
    <property type="evidence" value="ECO:0007669"/>
    <property type="project" value="UniProtKB-KW"/>
</dbReference>
<evidence type="ECO:0000256" key="4">
    <source>
        <dbReference type="ARBA" id="ARBA00022801"/>
    </source>
</evidence>
<name>A0ABS3KUI5_9PROT</name>
<evidence type="ECO:0000256" key="1">
    <source>
        <dbReference type="ARBA" id="ARBA00000966"/>
    </source>
</evidence>
<comment type="caution">
    <text evidence="9">The sequence shown here is derived from an EMBL/GenBank/DDBJ whole genome shotgun (WGS) entry which is preliminary data.</text>
</comment>
<protein>
    <recommendedName>
        <fullName evidence="3">cellulase</fullName>
        <ecNumber evidence="3">3.2.1.4</ecNumber>
    </recommendedName>
</protein>
<comment type="catalytic activity">
    <reaction evidence="1">
        <text>Endohydrolysis of (1-&gt;4)-beta-D-glucosidic linkages in cellulose, lichenin and cereal beta-D-glucans.</text>
        <dbReference type="EC" id="3.2.1.4"/>
    </reaction>
</comment>
<evidence type="ECO:0000313" key="9">
    <source>
        <dbReference type="EMBL" id="MBO1081094.1"/>
    </source>
</evidence>